<dbReference type="Proteomes" id="UP001408356">
    <property type="component" value="Unassembled WGS sequence"/>
</dbReference>
<protein>
    <submittedName>
        <fullName evidence="2">Integral membrane protein</fullName>
    </submittedName>
</protein>
<keyword evidence="1" id="KW-0812">Transmembrane</keyword>
<evidence type="ECO:0000313" key="2">
    <source>
        <dbReference type="EMBL" id="KAK9422981.1"/>
    </source>
</evidence>
<feature type="transmembrane region" description="Helical" evidence="1">
    <location>
        <begin position="220"/>
        <end position="241"/>
    </location>
</feature>
<evidence type="ECO:0000313" key="3">
    <source>
        <dbReference type="Proteomes" id="UP001408356"/>
    </source>
</evidence>
<keyword evidence="1" id="KW-0472">Membrane</keyword>
<gene>
    <name evidence="2" type="ORF">SUNI508_04648</name>
</gene>
<accession>A0ABR2V8Y4</accession>
<reference evidence="2 3" key="1">
    <citation type="journal article" date="2024" name="J. Plant Pathol.">
        <title>Sequence and assembly of the genome of Seiridium unicorne, isolate CBS 538.82, causal agent of cypress canker disease.</title>
        <authorList>
            <person name="Scali E."/>
            <person name="Rocca G.D."/>
            <person name="Danti R."/>
            <person name="Garbelotto M."/>
            <person name="Barberini S."/>
            <person name="Baroncelli R."/>
            <person name="Emiliani G."/>
        </authorList>
    </citation>
    <scope>NUCLEOTIDE SEQUENCE [LARGE SCALE GENOMIC DNA]</scope>
    <source>
        <strain evidence="2 3">BM-138-508</strain>
    </source>
</reference>
<keyword evidence="1" id="KW-1133">Transmembrane helix</keyword>
<organism evidence="2 3">
    <name type="scientific">Seiridium unicorne</name>
    <dbReference type="NCBI Taxonomy" id="138068"/>
    <lineage>
        <taxon>Eukaryota</taxon>
        <taxon>Fungi</taxon>
        <taxon>Dikarya</taxon>
        <taxon>Ascomycota</taxon>
        <taxon>Pezizomycotina</taxon>
        <taxon>Sordariomycetes</taxon>
        <taxon>Xylariomycetidae</taxon>
        <taxon>Amphisphaeriales</taxon>
        <taxon>Sporocadaceae</taxon>
        <taxon>Seiridium</taxon>
    </lineage>
</organism>
<sequence length="279" mass="30792">MGINSYLNGLTVSISRSWLLSYTAIQYYCATCGACAGIFFILAFAIADFIPPPHPSWDAQTIAQCYYVDHITRIRAGGAILMISGGFYLPFSACISNQIRRIPNVPYIIHQLQLASASAGVWTFMLPGVVLCIASFRPDRPAEITQMLNEFFWIVALMPWPTFMVQNFAFVYAIILDTRTRPLFPKWLIPVNIVMPILFAFATGVHTVKTGALAYNGVVTFWLVGFTFIVQLIVDAIFLGLSAREESLSGEAVHLGNDVSEFKRPSVDDHHASTAPGVA</sequence>
<comment type="caution">
    <text evidence="2">The sequence shown here is derived from an EMBL/GenBank/DDBJ whole genome shotgun (WGS) entry which is preliminary data.</text>
</comment>
<feature type="transmembrane region" description="Helical" evidence="1">
    <location>
        <begin position="112"/>
        <end position="136"/>
    </location>
</feature>
<feature type="transmembrane region" description="Helical" evidence="1">
    <location>
        <begin position="151"/>
        <end position="175"/>
    </location>
</feature>
<feature type="transmembrane region" description="Helical" evidence="1">
    <location>
        <begin position="187"/>
        <end position="208"/>
    </location>
</feature>
<feature type="transmembrane region" description="Helical" evidence="1">
    <location>
        <begin position="25"/>
        <end position="47"/>
    </location>
</feature>
<evidence type="ECO:0000256" key="1">
    <source>
        <dbReference type="SAM" id="Phobius"/>
    </source>
</evidence>
<name>A0ABR2V8Y4_9PEZI</name>
<dbReference type="EMBL" id="JARVKF010000101">
    <property type="protein sequence ID" value="KAK9422981.1"/>
    <property type="molecule type" value="Genomic_DNA"/>
</dbReference>
<proteinExistence type="predicted"/>
<keyword evidence="3" id="KW-1185">Reference proteome</keyword>
<feature type="transmembrane region" description="Helical" evidence="1">
    <location>
        <begin position="74"/>
        <end position="91"/>
    </location>
</feature>